<keyword evidence="2" id="KW-0802">TPR repeat</keyword>
<evidence type="ECO:0000313" key="4">
    <source>
        <dbReference type="Proteomes" id="UP000664277"/>
    </source>
</evidence>
<sequence>MLSLQIGFFIFATFCQSWISAEAAEAKIHSKEDTEKKLGEINEFLKKEPGNIRALESKVATLQLLGRLQEGLQVCDEALKTNSERGYLWYFKGFCKFKEDKWKESYSYFQKSYDCGFIESLDFLPACLVQMKRYHECIQFSTKAIQRHPEVAALYYSRGYARKYLKHSKDMVCADFKKAADLAPRFKNNYEKNCLEEPEN</sequence>
<dbReference type="EMBL" id="JAFLCK010000027">
    <property type="protein sequence ID" value="MBN8661940.1"/>
    <property type="molecule type" value="Genomic_DNA"/>
</dbReference>
<dbReference type="PANTHER" id="PTHR44858">
    <property type="entry name" value="TETRATRICOPEPTIDE REPEAT PROTEIN 6"/>
    <property type="match status" value="1"/>
</dbReference>
<protein>
    <recommendedName>
        <fullName evidence="5">Tetratricopeptide repeat protein</fullName>
    </recommendedName>
</protein>
<keyword evidence="1" id="KW-0677">Repeat</keyword>
<accession>A0A8J7TNL5</accession>
<dbReference type="InterPro" id="IPR011990">
    <property type="entry name" value="TPR-like_helical_dom_sf"/>
</dbReference>
<dbReference type="Proteomes" id="UP000664277">
    <property type="component" value="Unassembled WGS sequence"/>
</dbReference>
<evidence type="ECO:0008006" key="5">
    <source>
        <dbReference type="Google" id="ProtNLM"/>
    </source>
</evidence>
<dbReference type="AlphaFoldDB" id="A0A8J7TNL5"/>
<evidence type="ECO:0000256" key="1">
    <source>
        <dbReference type="ARBA" id="ARBA00022737"/>
    </source>
</evidence>
<comment type="caution">
    <text evidence="3">The sequence shown here is derived from an EMBL/GenBank/DDBJ whole genome shotgun (WGS) entry which is preliminary data.</text>
</comment>
<gene>
    <name evidence="3" type="ORF">J0M35_16350</name>
</gene>
<dbReference type="PANTHER" id="PTHR44858:SF1">
    <property type="entry name" value="UDP-N-ACETYLGLUCOSAMINE--PEPTIDE N-ACETYLGLUCOSAMINYLTRANSFERASE SPINDLY-RELATED"/>
    <property type="match status" value="1"/>
</dbReference>
<evidence type="ECO:0000313" key="3">
    <source>
        <dbReference type="EMBL" id="MBN8661940.1"/>
    </source>
</evidence>
<organism evidence="3 4">
    <name type="scientific">Candidatus Obscuribacter phosphatis</name>
    <dbReference type="NCBI Taxonomy" id="1906157"/>
    <lineage>
        <taxon>Bacteria</taxon>
        <taxon>Bacillati</taxon>
        <taxon>Candidatus Melainabacteria</taxon>
        <taxon>Candidatus Obscuribacterales</taxon>
        <taxon>Candidatus Obscuribacteraceae</taxon>
        <taxon>Candidatus Obscuribacter</taxon>
    </lineage>
</organism>
<evidence type="ECO:0000256" key="2">
    <source>
        <dbReference type="ARBA" id="ARBA00022803"/>
    </source>
</evidence>
<dbReference type="Gene3D" id="1.25.40.10">
    <property type="entry name" value="Tetratricopeptide repeat domain"/>
    <property type="match status" value="2"/>
</dbReference>
<proteinExistence type="predicted"/>
<reference evidence="3" key="1">
    <citation type="submission" date="2021-02" db="EMBL/GenBank/DDBJ databases">
        <title>Genome-Resolved Metagenomics of a Microbial Community Performing Photosynthetic Biological Nutrient Removal.</title>
        <authorList>
            <person name="Mcdaniel E.A."/>
        </authorList>
    </citation>
    <scope>NUCLEOTIDE SEQUENCE</scope>
    <source>
        <strain evidence="3">UWPOB_OBS1</strain>
    </source>
</reference>
<name>A0A8J7TNL5_9BACT</name>
<dbReference type="InterPro" id="IPR050498">
    <property type="entry name" value="Ycf3"/>
</dbReference>
<dbReference type="SUPFAM" id="SSF48452">
    <property type="entry name" value="TPR-like"/>
    <property type="match status" value="1"/>
</dbReference>